<dbReference type="KEGG" id="mema:MMAB1_2695"/>
<dbReference type="AlphaFoldDB" id="A0A0X3BPC2"/>
<dbReference type="Proteomes" id="UP000069850">
    <property type="component" value="Chromosome 1"/>
</dbReference>
<name>A0A0X3BPC2_9EURY</name>
<dbReference type="EMBL" id="LT158599">
    <property type="protein sequence ID" value="CVK33908.1"/>
    <property type="molecule type" value="Genomic_DNA"/>
</dbReference>
<reference evidence="1 2" key="1">
    <citation type="submission" date="2016-01" db="EMBL/GenBank/DDBJ databases">
        <authorList>
            <person name="Manzoor S."/>
        </authorList>
    </citation>
    <scope>NUCLEOTIDE SEQUENCE [LARGE SCALE GENOMIC DNA]</scope>
    <source>
        <strain evidence="1">Methanoculleus sp MAB1</strain>
    </source>
</reference>
<accession>A0A0X3BPC2</accession>
<sequence length="73" mass="8291">MKPSDDRKAKKHYGSKVWFDGLLEKIDNIGIIKCRNIEFKGLCQEIGRGLNGLPFTAIMLHRTSTFLKKNLVG</sequence>
<evidence type="ECO:0000313" key="1">
    <source>
        <dbReference type="EMBL" id="CVK33908.1"/>
    </source>
</evidence>
<protein>
    <submittedName>
        <fullName evidence="1">Uncharacterized protein</fullName>
    </submittedName>
</protein>
<gene>
    <name evidence="1" type="ORF">MMAB1_2695</name>
</gene>
<organism evidence="1 2">
    <name type="scientific">Methanoculleus bourgensis</name>
    <dbReference type="NCBI Taxonomy" id="83986"/>
    <lineage>
        <taxon>Archaea</taxon>
        <taxon>Methanobacteriati</taxon>
        <taxon>Methanobacteriota</taxon>
        <taxon>Stenosarchaea group</taxon>
        <taxon>Methanomicrobia</taxon>
        <taxon>Methanomicrobiales</taxon>
        <taxon>Methanomicrobiaceae</taxon>
        <taxon>Methanoculleus</taxon>
    </lineage>
</organism>
<proteinExistence type="predicted"/>
<evidence type="ECO:0000313" key="2">
    <source>
        <dbReference type="Proteomes" id="UP000069850"/>
    </source>
</evidence>